<evidence type="ECO:0000313" key="4">
    <source>
        <dbReference type="Proteomes" id="UP001372338"/>
    </source>
</evidence>
<comment type="caution">
    <text evidence="2">The sequence shown here is derived from an EMBL/GenBank/DDBJ whole genome shotgun (WGS) entry which is preliminary data.</text>
</comment>
<evidence type="ECO:0000313" key="2">
    <source>
        <dbReference type="EMBL" id="KAK7234351.1"/>
    </source>
</evidence>
<organism evidence="2 4">
    <name type="scientific">Crotalaria pallida</name>
    <name type="common">Smooth rattlebox</name>
    <name type="synonym">Crotalaria striata</name>
    <dbReference type="NCBI Taxonomy" id="3830"/>
    <lineage>
        <taxon>Eukaryota</taxon>
        <taxon>Viridiplantae</taxon>
        <taxon>Streptophyta</taxon>
        <taxon>Embryophyta</taxon>
        <taxon>Tracheophyta</taxon>
        <taxon>Spermatophyta</taxon>
        <taxon>Magnoliopsida</taxon>
        <taxon>eudicotyledons</taxon>
        <taxon>Gunneridae</taxon>
        <taxon>Pentapetalae</taxon>
        <taxon>rosids</taxon>
        <taxon>fabids</taxon>
        <taxon>Fabales</taxon>
        <taxon>Fabaceae</taxon>
        <taxon>Papilionoideae</taxon>
        <taxon>50 kb inversion clade</taxon>
        <taxon>genistoids sensu lato</taxon>
        <taxon>core genistoids</taxon>
        <taxon>Crotalarieae</taxon>
        <taxon>Crotalaria</taxon>
    </lineage>
</organism>
<evidence type="ECO:0000256" key="1">
    <source>
        <dbReference type="SAM" id="MobiDB-lite"/>
    </source>
</evidence>
<reference evidence="2 4" key="1">
    <citation type="submission" date="2024-01" db="EMBL/GenBank/DDBJ databases">
        <title>The genomes of 5 underutilized Papilionoideae crops provide insights into root nodulation and disease resistanc.</title>
        <authorList>
            <person name="Yuan L."/>
        </authorList>
    </citation>
    <scope>NUCLEOTIDE SEQUENCE [LARGE SCALE GENOMIC DNA]</scope>
    <source>
        <strain evidence="2">ZHUSHIDOU_FW_LH</strain>
        <tissue evidence="2">Leaf</tissue>
    </source>
</reference>
<dbReference type="EMBL" id="JAYWIO010000014">
    <property type="protein sequence ID" value="KAK7239711.1"/>
    <property type="molecule type" value="Genomic_DNA"/>
</dbReference>
<keyword evidence="4" id="KW-1185">Reference proteome</keyword>
<sequence>MLGYRSRSGDGTAARCTLASTPTGSMTGLGSTRAASLLATGAERLGTGPEQEGRWMGSYSVDESRLTNHLLFSSAVASGYASTTDESANSDALSNPVLTDESHSVYMDLAIASF</sequence>
<dbReference type="AlphaFoldDB" id="A0AAN9HNC7"/>
<dbReference type="EMBL" id="JAYWIO010000063">
    <property type="protein sequence ID" value="KAK7234351.1"/>
    <property type="molecule type" value="Genomic_DNA"/>
</dbReference>
<feature type="region of interest" description="Disordered" evidence="1">
    <location>
        <begin position="1"/>
        <end position="30"/>
    </location>
</feature>
<protein>
    <submittedName>
        <fullName evidence="2">Uncharacterized protein</fullName>
    </submittedName>
</protein>
<dbReference type="Proteomes" id="UP001372338">
    <property type="component" value="Unassembled WGS sequence"/>
</dbReference>
<accession>A0AAN9HNC7</accession>
<name>A0AAN9HNC7_CROPI</name>
<proteinExistence type="predicted"/>
<feature type="compositionally biased region" description="Polar residues" evidence="1">
    <location>
        <begin position="18"/>
        <end position="30"/>
    </location>
</feature>
<gene>
    <name evidence="3" type="ORF">RIF29_43363</name>
    <name evidence="2" type="ORF">RIF29_47000</name>
</gene>
<evidence type="ECO:0000313" key="3">
    <source>
        <dbReference type="EMBL" id="KAK7239711.1"/>
    </source>
</evidence>